<gene>
    <name evidence="1" type="ORF">BpHYR1_007765</name>
</gene>
<dbReference type="OrthoDB" id="67933at2759"/>
<accession>A0A3M7QZD8</accession>
<dbReference type="InterPro" id="IPR020825">
    <property type="entry name" value="Phe-tRNA_synthase-like_B3/B4"/>
</dbReference>
<name>A0A3M7QZD8_BRAPC</name>
<keyword evidence="2" id="KW-1185">Reference proteome</keyword>
<proteinExistence type="predicted"/>
<protein>
    <submittedName>
        <fullName evidence="1">Leucine-rich repeat-containing 47-like</fullName>
    </submittedName>
</protein>
<organism evidence="1 2">
    <name type="scientific">Brachionus plicatilis</name>
    <name type="common">Marine rotifer</name>
    <name type="synonym">Brachionus muelleri</name>
    <dbReference type="NCBI Taxonomy" id="10195"/>
    <lineage>
        <taxon>Eukaryota</taxon>
        <taxon>Metazoa</taxon>
        <taxon>Spiralia</taxon>
        <taxon>Gnathifera</taxon>
        <taxon>Rotifera</taxon>
        <taxon>Eurotatoria</taxon>
        <taxon>Monogononta</taxon>
        <taxon>Pseudotrocha</taxon>
        <taxon>Ploima</taxon>
        <taxon>Brachionidae</taxon>
        <taxon>Brachionus</taxon>
    </lineage>
</organism>
<dbReference type="Gene3D" id="3.50.40.10">
    <property type="entry name" value="Phenylalanyl-trna Synthetase, Chain B, domain 3"/>
    <property type="match status" value="1"/>
</dbReference>
<dbReference type="AlphaFoldDB" id="A0A3M7QZD8"/>
<dbReference type="STRING" id="10195.A0A3M7QZD8"/>
<evidence type="ECO:0000313" key="1">
    <source>
        <dbReference type="EMBL" id="RNA16720.1"/>
    </source>
</evidence>
<feature type="non-terminal residue" evidence="1">
    <location>
        <position position="1"/>
    </location>
</feature>
<comment type="caution">
    <text evidence="1">The sequence shown here is derived from an EMBL/GenBank/DDBJ whole genome shotgun (WGS) entry which is preliminary data.</text>
</comment>
<dbReference type="EMBL" id="REGN01004645">
    <property type="protein sequence ID" value="RNA16720.1"/>
    <property type="molecule type" value="Genomic_DNA"/>
</dbReference>
<evidence type="ECO:0000313" key="2">
    <source>
        <dbReference type="Proteomes" id="UP000276133"/>
    </source>
</evidence>
<reference evidence="1 2" key="1">
    <citation type="journal article" date="2018" name="Sci. Rep.">
        <title>Genomic signatures of local adaptation to the degree of environmental predictability in rotifers.</title>
        <authorList>
            <person name="Franch-Gras L."/>
            <person name="Hahn C."/>
            <person name="Garcia-Roger E.M."/>
            <person name="Carmona M.J."/>
            <person name="Serra M."/>
            <person name="Gomez A."/>
        </authorList>
    </citation>
    <scope>NUCLEOTIDE SEQUENCE [LARGE SCALE GENOMIC DNA]</scope>
    <source>
        <strain evidence="1">HYR1</strain>
    </source>
</reference>
<dbReference type="Proteomes" id="UP000276133">
    <property type="component" value="Unassembled WGS sequence"/>
</dbReference>
<sequence length="137" mass="15580">EKQSKFAFLEDSEAIISLPPLTNADKTRMSPSTKEILVEITSSDSIDSCKKVMEKLITGMFEAGVVSKLDLSEQVEDLKIDQSDEQKLRHTILVQQVRLVNSNSCLKSVYPSRIDLNFNEVIDLKTQIKVLRMYEEN</sequence>